<protein>
    <submittedName>
        <fullName evidence="1">Uncharacterized protein</fullName>
    </submittedName>
</protein>
<accession>A0A7Y3W6L9</accession>
<organism evidence="1 2">
    <name type="scientific">Parvularcula mediterranea</name>
    <dbReference type="NCBI Taxonomy" id="2732508"/>
    <lineage>
        <taxon>Bacteria</taxon>
        <taxon>Pseudomonadati</taxon>
        <taxon>Pseudomonadota</taxon>
        <taxon>Alphaproteobacteria</taxon>
        <taxon>Parvularculales</taxon>
        <taxon>Parvularculaceae</taxon>
        <taxon>Parvularcula</taxon>
    </lineage>
</organism>
<name>A0A7Y3W6L9_9PROT</name>
<comment type="caution">
    <text evidence="1">The sequence shown here is derived from an EMBL/GenBank/DDBJ whole genome shotgun (WGS) entry which is preliminary data.</text>
</comment>
<evidence type="ECO:0000313" key="1">
    <source>
        <dbReference type="EMBL" id="NNU17678.1"/>
    </source>
</evidence>
<proteinExistence type="predicted"/>
<gene>
    <name evidence="1" type="ORF">HK107_15205</name>
</gene>
<dbReference type="AlphaFoldDB" id="A0A7Y3W6L9"/>
<sequence>MMVQAGDLFIVDRGGDGVEAFAQNDHLIELVTVEDDGATWRTKIKSGPWIGQTAILTSRYRGETPGSCETQPMGTVVYFTVETDNPDHAAAEGPKGYSALRPVKE</sequence>
<evidence type="ECO:0000313" key="2">
    <source>
        <dbReference type="Proteomes" id="UP000536835"/>
    </source>
</evidence>
<reference evidence="1 2" key="1">
    <citation type="submission" date="2020-05" db="EMBL/GenBank/DDBJ databases">
        <title>Parvularcula mediterraneae sp. nov., isolated from polypropylene straw from shallow seawater of the seashore of Laganas in Zakynthos island, Greece.</title>
        <authorList>
            <person name="Szabo I."/>
            <person name="Al-Omari J."/>
            <person name="Rado J."/>
            <person name="Szerdahelyi G.S."/>
        </authorList>
    </citation>
    <scope>NUCLEOTIDE SEQUENCE [LARGE SCALE GENOMIC DNA]</scope>
    <source>
        <strain evidence="1 2">ZS-1/3</strain>
    </source>
</reference>
<dbReference type="RefSeq" id="WP_173201327.1">
    <property type="nucleotide sequence ID" value="NZ_JABFCX010000003.1"/>
</dbReference>
<keyword evidence="2" id="KW-1185">Reference proteome</keyword>
<dbReference type="Proteomes" id="UP000536835">
    <property type="component" value="Unassembled WGS sequence"/>
</dbReference>
<dbReference type="EMBL" id="JABFCX010000003">
    <property type="protein sequence ID" value="NNU17678.1"/>
    <property type="molecule type" value="Genomic_DNA"/>
</dbReference>